<accession>A0A1F7VAX1</accession>
<reference evidence="1 2" key="1">
    <citation type="journal article" date="2016" name="Nat. Commun.">
        <title>Thousands of microbial genomes shed light on interconnected biogeochemical processes in an aquifer system.</title>
        <authorList>
            <person name="Anantharaman K."/>
            <person name="Brown C.T."/>
            <person name="Hug L.A."/>
            <person name="Sharon I."/>
            <person name="Castelle C.J."/>
            <person name="Probst A.J."/>
            <person name="Thomas B.C."/>
            <person name="Singh A."/>
            <person name="Wilkins M.J."/>
            <person name="Karaoz U."/>
            <person name="Brodie E.L."/>
            <person name="Williams K.H."/>
            <person name="Hubbard S.S."/>
            <person name="Banfield J.F."/>
        </authorList>
    </citation>
    <scope>NUCLEOTIDE SEQUENCE [LARGE SCALE GENOMIC DNA]</scope>
</reference>
<comment type="caution">
    <text evidence="1">The sequence shown here is derived from an EMBL/GenBank/DDBJ whole genome shotgun (WGS) entry which is preliminary data.</text>
</comment>
<sequence length="208" mass="24155">MAKLKPIVVQQTLLDQNLRVFSTREFMRAFSVSLRAAEEYLKNHSKEGDLFLRLKNGLYALATRLPSEYFIANKLVQPSYVSLETVMARHSIIPEIVYTVTSVTTKTPRAFITRWLAFSYTQIKRSAFTGYSPMQEQGFTVFIADPEKALADYLYLVDLKKKNLNDRLNLSKVSRRKVESFARLFGRESLLRLVDHVYAESRKPRKIY</sequence>
<proteinExistence type="predicted"/>
<name>A0A1F7VAX1_9BACT</name>
<evidence type="ECO:0000313" key="1">
    <source>
        <dbReference type="EMBL" id="OGL87682.1"/>
    </source>
</evidence>
<evidence type="ECO:0000313" key="2">
    <source>
        <dbReference type="Proteomes" id="UP000178264"/>
    </source>
</evidence>
<protein>
    <recommendedName>
        <fullName evidence="3">AbiEi antitoxin C-terminal domain-containing protein</fullName>
    </recommendedName>
</protein>
<gene>
    <name evidence="1" type="ORF">A3I42_01550</name>
</gene>
<dbReference type="EMBL" id="MGER01000065">
    <property type="protein sequence ID" value="OGL87682.1"/>
    <property type="molecule type" value="Genomic_DNA"/>
</dbReference>
<dbReference type="AlphaFoldDB" id="A0A1F7VAX1"/>
<evidence type="ECO:0008006" key="3">
    <source>
        <dbReference type="Google" id="ProtNLM"/>
    </source>
</evidence>
<dbReference type="Proteomes" id="UP000178264">
    <property type="component" value="Unassembled WGS sequence"/>
</dbReference>
<organism evidence="1 2">
    <name type="scientific">Candidatus Uhrbacteria bacterium RIFCSPLOWO2_02_FULL_49_11</name>
    <dbReference type="NCBI Taxonomy" id="1802409"/>
    <lineage>
        <taxon>Bacteria</taxon>
        <taxon>Candidatus Uhriibacteriota</taxon>
    </lineage>
</organism>